<accession>A0A7M7QNS2</accession>
<dbReference type="SMR" id="A0A7M7QNS2"/>
<evidence type="ECO:0000313" key="13">
    <source>
        <dbReference type="Proteomes" id="UP000002358"/>
    </source>
</evidence>
<evidence type="ECO:0000256" key="2">
    <source>
        <dbReference type="ARBA" id="ARBA00022679"/>
    </source>
</evidence>
<keyword evidence="13" id="KW-1185">Reference proteome</keyword>
<dbReference type="Proteomes" id="UP000002358">
    <property type="component" value="Chromosome 2"/>
</dbReference>
<dbReference type="Pfam" id="PF12906">
    <property type="entry name" value="RINGv"/>
    <property type="match status" value="1"/>
</dbReference>
<dbReference type="GO" id="GO:0016020">
    <property type="term" value="C:membrane"/>
    <property type="evidence" value="ECO:0007669"/>
    <property type="project" value="UniProtKB-SubCell"/>
</dbReference>
<evidence type="ECO:0000256" key="8">
    <source>
        <dbReference type="ARBA" id="ARBA00022989"/>
    </source>
</evidence>
<evidence type="ECO:0000256" key="5">
    <source>
        <dbReference type="ARBA" id="ARBA00022771"/>
    </source>
</evidence>
<evidence type="ECO:0000313" key="12">
    <source>
        <dbReference type="EnsemblMetazoa" id="XP_032452533"/>
    </source>
</evidence>
<keyword evidence="5" id="KW-0863">Zinc-finger</keyword>
<dbReference type="RefSeq" id="XP_032452533.1">
    <property type="nucleotide sequence ID" value="XM_032596642.1"/>
</dbReference>
<keyword evidence="7" id="KW-0862">Zinc</keyword>
<evidence type="ECO:0000256" key="10">
    <source>
        <dbReference type="SAM" id="MobiDB-lite"/>
    </source>
</evidence>
<dbReference type="InterPro" id="IPR011016">
    <property type="entry name" value="Znf_RING-CH"/>
</dbReference>
<dbReference type="GO" id="GO:0004842">
    <property type="term" value="F:ubiquitin-protein transferase activity"/>
    <property type="evidence" value="ECO:0007669"/>
    <property type="project" value="TreeGrafter"/>
</dbReference>
<organism evidence="12 13">
    <name type="scientific">Nasonia vitripennis</name>
    <name type="common">Parasitic wasp</name>
    <dbReference type="NCBI Taxonomy" id="7425"/>
    <lineage>
        <taxon>Eukaryota</taxon>
        <taxon>Metazoa</taxon>
        <taxon>Ecdysozoa</taxon>
        <taxon>Arthropoda</taxon>
        <taxon>Hexapoda</taxon>
        <taxon>Insecta</taxon>
        <taxon>Pterygota</taxon>
        <taxon>Neoptera</taxon>
        <taxon>Endopterygota</taxon>
        <taxon>Hymenoptera</taxon>
        <taxon>Apocrita</taxon>
        <taxon>Proctotrupomorpha</taxon>
        <taxon>Chalcidoidea</taxon>
        <taxon>Pteromalidae</taxon>
        <taxon>Pteromalinae</taxon>
        <taxon>Nasonia</taxon>
    </lineage>
</organism>
<protein>
    <recommendedName>
        <fullName evidence="11">RING-CH-type domain-containing protein</fullName>
    </recommendedName>
</protein>
<sequence>MTVDAGVNPSGEPAVQSERPGAALPANDRDKADQQRQQQHQQGPAAPAPEGQQSEEEEQRPVAPGSRSSLCRICRASSWTKEPLISPCRCKGTQAHVHLSCLERWLNQSCRNYCELCNFRYNALETPRYGWNASLRARGHQSRVLRDVDQSSHRRLHGHSHSRLQRLGLSLDKESGDAVVSLVARYRQRSPPSRAGASTARRSERRRR</sequence>
<proteinExistence type="predicted"/>
<comment type="subcellular location">
    <subcellularLocation>
        <location evidence="1">Membrane</location>
        <topology evidence="1">Multi-pass membrane protein</topology>
    </subcellularLocation>
</comment>
<evidence type="ECO:0000259" key="11">
    <source>
        <dbReference type="PROSITE" id="PS51292"/>
    </source>
</evidence>
<evidence type="ECO:0000256" key="1">
    <source>
        <dbReference type="ARBA" id="ARBA00004141"/>
    </source>
</evidence>
<dbReference type="EnsemblMetazoa" id="XM_032596642">
    <property type="protein sequence ID" value="XP_032452533"/>
    <property type="gene ID" value="LOC103316393"/>
</dbReference>
<keyword evidence="6" id="KW-0833">Ubl conjugation pathway</keyword>
<evidence type="ECO:0000256" key="7">
    <source>
        <dbReference type="ARBA" id="ARBA00022833"/>
    </source>
</evidence>
<feature type="region of interest" description="Disordered" evidence="10">
    <location>
        <begin position="1"/>
        <end position="64"/>
    </location>
</feature>
<evidence type="ECO:0000256" key="3">
    <source>
        <dbReference type="ARBA" id="ARBA00022692"/>
    </source>
</evidence>
<dbReference type="PANTHER" id="PTHR46065">
    <property type="entry name" value="E3 UBIQUITIN-PROTEIN LIGASE MARCH 2/3 FAMILY MEMBER"/>
    <property type="match status" value="1"/>
</dbReference>
<reference evidence="12" key="1">
    <citation type="submission" date="2021-01" db="UniProtKB">
        <authorList>
            <consortium name="EnsemblMetazoa"/>
        </authorList>
    </citation>
    <scope>IDENTIFICATION</scope>
</reference>
<feature type="region of interest" description="Disordered" evidence="10">
    <location>
        <begin position="186"/>
        <end position="208"/>
    </location>
</feature>
<evidence type="ECO:0000256" key="9">
    <source>
        <dbReference type="ARBA" id="ARBA00023136"/>
    </source>
</evidence>
<keyword evidence="3" id="KW-0812">Transmembrane</keyword>
<dbReference type="InterPro" id="IPR013083">
    <property type="entry name" value="Znf_RING/FYVE/PHD"/>
</dbReference>
<evidence type="ECO:0000256" key="4">
    <source>
        <dbReference type="ARBA" id="ARBA00022723"/>
    </source>
</evidence>
<dbReference type="GO" id="GO:0008270">
    <property type="term" value="F:zinc ion binding"/>
    <property type="evidence" value="ECO:0007669"/>
    <property type="project" value="UniProtKB-KW"/>
</dbReference>
<keyword evidence="8" id="KW-1133">Transmembrane helix</keyword>
<name>A0A7M7QNS2_NASVI</name>
<keyword evidence="2" id="KW-0808">Transferase</keyword>
<dbReference type="AlphaFoldDB" id="A0A7M7QNS2"/>
<dbReference type="Gene3D" id="3.30.40.10">
    <property type="entry name" value="Zinc/RING finger domain, C3HC4 (zinc finger)"/>
    <property type="match status" value="1"/>
</dbReference>
<dbReference type="GO" id="GO:0016567">
    <property type="term" value="P:protein ubiquitination"/>
    <property type="evidence" value="ECO:0007669"/>
    <property type="project" value="TreeGrafter"/>
</dbReference>
<dbReference type="PROSITE" id="PS51292">
    <property type="entry name" value="ZF_RING_CH"/>
    <property type="match status" value="1"/>
</dbReference>
<evidence type="ECO:0000256" key="6">
    <source>
        <dbReference type="ARBA" id="ARBA00022786"/>
    </source>
</evidence>
<keyword evidence="9" id="KW-0472">Membrane</keyword>
<feature type="domain" description="RING-CH-type" evidence="11">
    <location>
        <begin position="63"/>
        <end position="124"/>
    </location>
</feature>
<keyword evidence="4" id="KW-0479">Metal-binding</keyword>
<dbReference type="SMART" id="SM00744">
    <property type="entry name" value="RINGv"/>
    <property type="match status" value="1"/>
</dbReference>
<feature type="compositionally biased region" description="Low complexity" evidence="10">
    <location>
        <begin position="189"/>
        <end position="200"/>
    </location>
</feature>
<dbReference type="GeneID" id="103316393"/>
<dbReference type="SUPFAM" id="SSF57850">
    <property type="entry name" value="RING/U-box"/>
    <property type="match status" value="1"/>
</dbReference>
<feature type="compositionally biased region" description="Low complexity" evidence="10">
    <location>
        <begin position="35"/>
        <end position="52"/>
    </location>
</feature>
<dbReference type="PANTHER" id="PTHR46065:SF3">
    <property type="entry name" value="FI20425P1"/>
    <property type="match status" value="1"/>
</dbReference>